<name>A0A6C0D126_9ZZZZ</name>
<dbReference type="AlphaFoldDB" id="A0A6C0D126"/>
<accession>A0A6C0D126</accession>
<proteinExistence type="predicted"/>
<sequence>MQNIQNQQNFCTFSQNQQPSILSTHRALLTMEWYAIPSTCKNCNSFIFSNPPICPNGQKATGTWPSFNCNGVEFCKAKFGNTKTRNTCNSTPKCCDA</sequence>
<dbReference type="EMBL" id="MN739519">
    <property type="protein sequence ID" value="QHT10227.1"/>
    <property type="molecule type" value="Genomic_DNA"/>
</dbReference>
<evidence type="ECO:0000313" key="1">
    <source>
        <dbReference type="EMBL" id="QHT10227.1"/>
    </source>
</evidence>
<protein>
    <submittedName>
        <fullName evidence="1">Uncharacterized protein</fullName>
    </submittedName>
</protein>
<organism evidence="1">
    <name type="scientific">viral metagenome</name>
    <dbReference type="NCBI Taxonomy" id="1070528"/>
    <lineage>
        <taxon>unclassified sequences</taxon>
        <taxon>metagenomes</taxon>
        <taxon>organismal metagenomes</taxon>
    </lineage>
</organism>
<reference evidence="1" key="1">
    <citation type="journal article" date="2020" name="Nature">
        <title>Giant virus diversity and host interactions through global metagenomics.</title>
        <authorList>
            <person name="Schulz F."/>
            <person name="Roux S."/>
            <person name="Paez-Espino D."/>
            <person name="Jungbluth S."/>
            <person name="Walsh D.A."/>
            <person name="Denef V.J."/>
            <person name="McMahon K.D."/>
            <person name="Konstantinidis K.T."/>
            <person name="Eloe-Fadrosh E.A."/>
            <person name="Kyrpides N.C."/>
            <person name="Woyke T."/>
        </authorList>
    </citation>
    <scope>NUCLEOTIDE SEQUENCE</scope>
    <source>
        <strain evidence="1">GVMAG-M-3300023174-104</strain>
    </source>
</reference>